<dbReference type="GO" id="GO:0000162">
    <property type="term" value="P:L-tryptophan biosynthetic process"/>
    <property type="evidence" value="ECO:0007669"/>
    <property type="project" value="TreeGrafter"/>
</dbReference>
<dbReference type="InterPro" id="IPR019999">
    <property type="entry name" value="Anth_synth_I-like"/>
</dbReference>
<reference evidence="2 3" key="1">
    <citation type="submission" date="2019-12" db="EMBL/GenBank/DDBJ databases">
        <title>Nesterenkonia muleiensis sp. nov., a novel actinobacterium isolated from sap of Populus euphratica.</title>
        <authorList>
            <person name="Wang R."/>
        </authorList>
    </citation>
    <scope>NUCLEOTIDE SEQUENCE [LARGE SCALE GENOMIC DNA]</scope>
    <source>
        <strain evidence="2 3">F10</strain>
    </source>
</reference>
<proteinExistence type="predicted"/>
<dbReference type="Gene3D" id="3.60.120.10">
    <property type="entry name" value="Anthranilate synthase"/>
    <property type="match status" value="1"/>
</dbReference>
<dbReference type="Pfam" id="PF00425">
    <property type="entry name" value="Chorismate_bind"/>
    <property type="match status" value="1"/>
</dbReference>
<dbReference type="InterPro" id="IPR015890">
    <property type="entry name" value="Chorismate_C"/>
</dbReference>
<name>A0A7K1UIH4_9MICC</name>
<evidence type="ECO:0000313" key="3">
    <source>
        <dbReference type="Proteomes" id="UP000460157"/>
    </source>
</evidence>
<dbReference type="SUPFAM" id="SSF56322">
    <property type="entry name" value="ADC synthase"/>
    <property type="match status" value="1"/>
</dbReference>
<protein>
    <recommendedName>
        <fullName evidence="1">Chorismate-utilising enzyme C-terminal domain-containing protein</fullName>
    </recommendedName>
</protein>
<accession>A0A7K1UIH4</accession>
<keyword evidence="3" id="KW-1185">Reference proteome</keyword>
<gene>
    <name evidence="2" type="ORF">GNZ21_07805</name>
</gene>
<evidence type="ECO:0000259" key="1">
    <source>
        <dbReference type="Pfam" id="PF00425"/>
    </source>
</evidence>
<dbReference type="PANTHER" id="PTHR11236">
    <property type="entry name" value="AMINOBENZOATE/ANTHRANILATE SYNTHASE"/>
    <property type="match status" value="1"/>
</dbReference>
<dbReference type="Proteomes" id="UP000460157">
    <property type="component" value="Unassembled WGS sequence"/>
</dbReference>
<feature type="domain" description="Chorismate-utilising enzyme C-terminal" evidence="1">
    <location>
        <begin position="17"/>
        <end position="78"/>
    </location>
</feature>
<dbReference type="AlphaFoldDB" id="A0A7K1UIH4"/>
<dbReference type="PANTHER" id="PTHR11236:SF9">
    <property type="entry name" value="ANTHRANILATE SYNTHASE COMPONENT 1"/>
    <property type="match status" value="1"/>
</dbReference>
<dbReference type="OrthoDB" id="3518032at2"/>
<dbReference type="EMBL" id="WRPM01000055">
    <property type="protein sequence ID" value="MVT26259.1"/>
    <property type="molecule type" value="Genomic_DNA"/>
</dbReference>
<dbReference type="PRINTS" id="PR00095">
    <property type="entry name" value="ANTSNTHASEI"/>
</dbReference>
<sequence>MIHDEDDHRGLPIHSPRALQLLDACEPTGRTVYGGVVGYFDLSGQMDAAIATRTAVLPGGKAYVQSGGGLAVDSDAERQESVNKAPAAAPALSRLGVEGQDYTTGFGLWAGLAGSLTLIAGALGTLLFSPSWEDEAEGGASR</sequence>
<organism evidence="2 3">
    <name type="scientific">Nesterenkonia alkaliphila</name>
    <dbReference type="NCBI Taxonomy" id="1463631"/>
    <lineage>
        <taxon>Bacteria</taxon>
        <taxon>Bacillati</taxon>
        <taxon>Actinomycetota</taxon>
        <taxon>Actinomycetes</taxon>
        <taxon>Micrococcales</taxon>
        <taxon>Micrococcaceae</taxon>
        <taxon>Nesterenkonia</taxon>
    </lineage>
</organism>
<evidence type="ECO:0000313" key="2">
    <source>
        <dbReference type="EMBL" id="MVT26259.1"/>
    </source>
</evidence>
<comment type="caution">
    <text evidence="2">The sequence shown here is derived from an EMBL/GenBank/DDBJ whole genome shotgun (WGS) entry which is preliminary data.</text>
</comment>
<dbReference type="RefSeq" id="WP_157323037.1">
    <property type="nucleotide sequence ID" value="NZ_BMFX01000059.1"/>
</dbReference>
<dbReference type="InterPro" id="IPR005801">
    <property type="entry name" value="ADC_synthase"/>
</dbReference>